<dbReference type="HOGENOM" id="CLU_3265903_0_0_10"/>
<feature type="transmembrane region" description="Helical" evidence="1">
    <location>
        <begin position="12"/>
        <end position="29"/>
    </location>
</feature>
<dbReference type="EMBL" id="ABQC02000012">
    <property type="protein sequence ID" value="EDY96545.1"/>
    <property type="molecule type" value="Genomic_DNA"/>
</dbReference>
<dbReference type="AlphaFoldDB" id="B5CW97"/>
<accession>B5CW97</accession>
<evidence type="ECO:0000313" key="3">
    <source>
        <dbReference type="Proteomes" id="UP000003452"/>
    </source>
</evidence>
<organism evidence="2 3">
    <name type="scientific">Phocaeicola plebeius (strain DSM 17135 / JCM 12973 / CCUG 54634 / M2)</name>
    <name type="common">Bacteroides plebeius</name>
    <dbReference type="NCBI Taxonomy" id="484018"/>
    <lineage>
        <taxon>Bacteria</taxon>
        <taxon>Pseudomonadati</taxon>
        <taxon>Bacteroidota</taxon>
        <taxon>Bacteroidia</taxon>
        <taxon>Bacteroidales</taxon>
        <taxon>Bacteroidaceae</taxon>
        <taxon>Phocaeicola</taxon>
    </lineage>
</organism>
<evidence type="ECO:0000313" key="2">
    <source>
        <dbReference type="EMBL" id="EDY96545.1"/>
    </source>
</evidence>
<dbReference type="Proteomes" id="UP000003452">
    <property type="component" value="Unassembled WGS sequence"/>
</dbReference>
<keyword evidence="1" id="KW-0472">Membrane</keyword>
<keyword evidence="1" id="KW-1133">Transmembrane helix</keyword>
<reference evidence="2 3" key="2">
    <citation type="submission" date="2008-08" db="EMBL/GenBank/DDBJ databases">
        <authorList>
            <person name="Fulton L."/>
            <person name="Clifton S."/>
            <person name="Fulton B."/>
            <person name="Xu J."/>
            <person name="Minx P."/>
            <person name="Pepin K.H."/>
            <person name="Johnson M."/>
            <person name="Thiruvilangam P."/>
            <person name="Bhonagiri V."/>
            <person name="Nash W.E."/>
            <person name="Mardis E.R."/>
            <person name="Wilson R.K."/>
        </authorList>
    </citation>
    <scope>NUCLEOTIDE SEQUENCE [LARGE SCALE GENOMIC DNA]</scope>
    <source>
        <strain evidence="3">DSM 17135 / JCM 12973 / M2</strain>
    </source>
</reference>
<evidence type="ECO:0000256" key="1">
    <source>
        <dbReference type="SAM" id="Phobius"/>
    </source>
</evidence>
<sequence>MKKASAADKNVLFFMIYNYLVIVTKLGGLRENGWFLCPHSY</sequence>
<keyword evidence="1" id="KW-0812">Transmembrane</keyword>
<protein>
    <submittedName>
        <fullName evidence="2">Uncharacterized protein</fullName>
    </submittedName>
</protein>
<gene>
    <name evidence="2" type="ORF">BACPLE_00988</name>
</gene>
<name>B5CW97_PHOPM</name>
<comment type="caution">
    <text evidence="2">The sequence shown here is derived from an EMBL/GenBank/DDBJ whole genome shotgun (WGS) entry which is preliminary data.</text>
</comment>
<proteinExistence type="predicted"/>
<reference evidence="2 3" key="1">
    <citation type="submission" date="2008-08" db="EMBL/GenBank/DDBJ databases">
        <title>Draft genome sequence of Bacteroides plebeius (DSM 17135).</title>
        <authorList>
            <person name="Sudarsanam P."/>
            <person name="Ley R."/>
            <person name="Guruge J."/>
            <person name="Turnbaugh P.J."/>
            <person name="Mahowald M."/>
            <person name="Liep D."/>
            <person name="Gordon J."/>
        </authorList>
    </citation>
    <scope>NUCLEOTIDE SEQUENCE [LARGE SCALE GENOMIC DNA]</scope>
    <source>
        <strain evidence="3">DSM 17135 / JCM 12973 / M2</strain>
    </source>
</reference>